<dbReference type="GO" id="GO:0015562">
    <property type="term" value="F:efflux transmembrane transporter activity"/>
    <property type="evidence" value="ECO:0007669"/>
    <property type="project" value="InterPro"/>
</dbReference>
<feature type="coiled-coil region" evidence="5">
    <location>
        <begin position="603"/>
        <end position="667"/>
    </location>
</feature>
<dbReference type="InterPro" id="IPR013249">
    <property type="entry name" value="RNA_pol_sigma70_r4_t2"/>
</dbReference>
<dbReference type="NCBIfam" id="TIGR02937">
    <property type="entry name" value="sigma70-ECF"/>
    <property type="match status" value="1"/>
</dbReference>
<keyword evidence="4" id="KW-0804">Transcription</keyword>
<dbReference type="GO" id="GO:0016987">
    <property type="term" value="F:sigma factor activity"/>
    <property type="evidence" value="ECO:0007669"/>
    <property type="project" value="UniProtKB-KW"/>
</dbReference>
<keyword evidence="10" id="KW-1185">Reference proteome</keyword>
<dbReference type="PANTHER" id="PTHR43133:SF46">
    <property type="entry name" value="RNA POLYMERASE SIGMA-70 FACTOR ECF SUBFAMILY"/>
    <property type="match status" value="1"/>
</dbReference>
<dbReference type="GO" id="GO:0006352">
    <property type="term" value="P:DNA-templated transcription initiation"/>
    <property type="evidence" value="ECO:0007669"/>
    <property type="project" value="InterPro"/>
</dbReference>
<dbReference type="Gene3D" id="2.120.10.30">
    <property type="entry name" value="TolB, C-terminal domain"/>
    <property type="match status" value="1"/>
</dbReference>
<dbReference type="GO" id="GO:0003677">
    <property type="term" value="F:DNA binding"/>
    <property type="evidence" value="ECO:0007669"/>
    <property type="project" value="InterPro"/>
</dbReference>
<dbReference type="InterPro" id="IPR036388">
    <property type="entry name" value="WH-like_DNA-bd_sf"/>
</dbReference>
<protein>
    <submittedName>
        <fullName evidence="9">High-affnity carbon uptake protein Hat/HatR</fullName>
    </submittedName>
</protein>
<feature type="compositionally biased region" description="Basic and acidic residues" evidence="6">
    <location>
        <begin position="117"/>
        <end position="138"/>
    </location>
</feature>
<dbReference type="SUPFAM" id="SSF88659">
    <property type="entry name" value="Sigma3 and sigma4 domains of RNA polymerase sigma factors"/>
    <property type="match status" value="1"/>
</dbReference>
<organism evidence="9 10">
    <name type="scientific">Fimbriiglobus ruber</name>
    <dbReference type="NCBI Taxonomy" id="1908690"/>
    <lineage>
        <taxon>Bacteria</taxon>
        <taxon>Pseudomonadati</taxon>
        <taxon>Planctomycetota</taxon>
        <taxon>Planctomycetia</taxon>
        <taxon>Gemmatales</taxon>
        <taxon>Gemmataceae</taxon>
        <taxon>Fimbriiglobus</taxon>
    </lineage>
</organism>
<keyword evidence="5" id="KW-0175">Coiled coil</keyword>
<comment type="similarity">
    <text evidence="1">Belongs to the sigma-70 factor family. ECF subfamily.</text>
</comment>
<sequence>MGIEVRNAIGDRLRQIAGRGDSLAPADEDLLARFVATRDADAFAVLVRRHGPRVLAVCRRVTGDVHVAEDAFQAVFLVLARKAAAVRQGASVGGFLYRVAYHTALRARTMAGRRAKRETPTADLRDHADRPPPTHPDADALQILDDEIARLPDHLRAVVIVCELDGTSRADAAGRLGIPAGTISSRLAKARKVLADRLRKRGVALGAGGVAALLGQAAPAGTVPSDLVEAATGAAIANTAPAWVLELSRLELRAMLFDKLKVISVGVVLAVAGAAGGALWSARAEEPAPRDGPAAKADAGPRAESPGRIYFSEGDVLYAVDADGKNERAYKFAPGSAAGSAVVSPDGHSIAYWARKEDTAVDLRVRDLGADADRSSVTLPGKIGFNQFCWSPDGTELYTSTGAPGQRGVRHSVADVNKKTLKNEAGFGDSIVTDWSRDGKVFLATVVGAGEFWQPKTIRLVNRNGSPEADVIKSDGFVQSGKFSPDMRRVLCLIDGKLSVFDVGKPILMPVAKVVEGIPATAEVTSWDWSPDGKRIVYVIGTVRILSPEEMKKTESRVVAADPDGKNAVVVRSVKGSLLMNVGWRVKPPAAKDDKEPSRKEQIEESAKKIKELQKERIATLKEMADQATHLYQSGRVSFEPVLEARLQLLKAELDAAEKESERITLHKKFVDAMKDYETWTEERVKSARGTAATVLKVKAMRLEAEIHLEQAKVKEAKEGK</sequence>
<dbReference type="OrthoDB" id="9784272at2"/>
<dbReference type="Pfam" id="PF04542">
    <property type="entry name" value="Sigma70_r2"/>
    <property type="match status" value="1"/>
</dbReference>
<dbReference type="Gene3D" id="1.10.10.10">
    <property type="entry name" value="Winged helix-like DNA-binding domain superfamily/Winged helix DNA-binding domain"/>
    <property type="match status" value="1"/>
</dbReference>
<keyword evidence="2" id="KW-0805">Transcription regulation</keyword>
<dbReference type="AlphaFoldDB" id="A0A225DMP4"/>
<dbReference type="InterPro" id="IPR013324">
    <property type="entry name" value="RNA_pol_sigma_r3/r4-like"/>
</dbReference>
<dbReference type="SUPFAM" id="SSF88946">
    <property type="entry name" value="Sigma2 domain of RNA polymerase sigma factors"/>
    <property type="match status" value="1"/>
</dbReference>
<evidence type="ECO:0000256" key="3">
    <source>
        <dbReference type="ARBA" id="ARBA00023082"/>
    </source>
</evidence>
<gene>
    <name evidence="9" type="ORF">FRUB_04786</name>
</gene>
<name>A0A225DMP4_9BACT</name>
<evidence type="ECO:0000256" key="2">
    <source>
        <dbReference type="ARBA" id="ARBA00023015"/>
    </source>
</evidence>
<dbReference type="RefSeq" id="WP_088255857.1">
    <property type="nucleotide sequence ID" value="NZ_NIDE01000007.1"/>
</dbReference>
<feature type="domain" description="RNA polymerase sigma-70 region 2" evidence="7">
    <location>
        <begin position="46"/>
        <end position="113"/>
    </location>
</feature>
<reference evidence="10" key="1">
    <citation type="submission" date="2017-06" db="EMBL/GenBank/DDBJ databases">
        <title>Genome analysis of Fimbriiglobus ruber SP5, the first member of the order Planctomycetales with confirmed chitinolytic capability.</title>
        <authorList>
            <person name="Ravin N.V."/>
            <person name="Rakitin A.L."/>
            <person name="Ivanova A.A."/>
            <person name="Beletsky A.V."/>
            <person name="Kulichevskaya I.S."/>
            <person name="Mardanov A.V."/>
            <person name="Dedysh S.N."/>
        </authorList>
    </citation>
    <scope>NUCLEOTIDE SEQUENCE [LARGE SCALE GENOMIC DNA]</scope>
    <source>
        <strain evidence="10">SP5</strain>
    </source>
</reference>
<dbReference type="Pfam" id="PF07676">
    <property type="entry name" value="PD40"/>
    <property type="match status" value="1"/>
</dbReference>
<dbReference type="InterPro" id="IPR007627">
    <property type="entry name" value="RNA_pol_sigma70_r2"/>
</dbReference>
<evidence type="ECO:0000259" key="8">
    <source>
        <dbReference type="Pfam" id="PF08281"/>
    </source>
</evidence>
<accession>A0A225DMP4</accession>
<dbReference type="Pfam" id="PF08281">
    <property type="entry name" value="Sigma70_r4_2"/>
    <property type="match status" value="1"/>
</dbReference>
<dbReference type="Proteomes" id="UP000214646">
    <property type="component" value="Unassembled WGS sequence"/>
</dbReference>
<feature type="domain" description="RNA polymerase sigma factor 70 region 4 type 2" evidence="8">
    <location>
        <begin position="142"/>
        <end position="192"/>
    </location>
</feature>
<dbReference type="InterPro" id="IPR014284">
    <property type="entry name" value="RNA_pol_sigma-70_dom"/>
</dbReference>
<dbReference type="Gene3D" id="1.10.1740.10">
    <property type="match status" value="1"/>
</dbReference>
<proteinExistence type="inferred from homology"/>
<dbReference type="EMBL" id="NIDE01000007">
    <property type="protein sequence ID" value="OWK40894.1"/>
    <property type="molecule type" value="Genomic_DNA"/>
</dbReference>
<comment type="caution">
    <text evidence="9">The sequence shown here is derived from an EMBL/GenBank/DDBJ whole genome shotgun (WGS) entry which is preliminary data.</text>
</comment>
<evidence type="ECO:0000256" key="1">
    <source>
        <dbReference type="ARBA" id="ARBA00010641"/>
    </source>
</evidence>
<evidence type="ECO:0000313" key="9">
    <source>
        <dbReference type="EMBL" id="OWK40894.1"/>
    </source>
</evidence>
<dbReference type="SUPFAM" id="SSF82171">
    <property type="entry name" value="DPP6 N-terminal domain-like"/>
    <property type="match status" value="1"/>
</dbReference>
<dbReference type="PANTHER" id="PTHR43133">
    <property type="entry name" value="RNA POLYMERASE ECF-TYPE SIGMA FACTO"/>
    <property type="match status" value="1"/>
</dbReference>
<keyword evidence="3" id="KW-0731">Sigma factor</keyword>
<evidence type="ECO:0000256" key="4">
    <source>
        <dbReference type="ARBA" id="ARBA00023163"/>
    </source>
</evidence>
<evidence type="ECO:0000256" key="5">
    <source>
        <dbReference type="SAM" id="Coils"/>
    </source>
</evidence>
<dbReference type="InterPro" id="IPR039425">
    <property type="entry name" value="RNA_pol_sigma-70-like"/>
</dbReference>
<evidence type="ECO:0000256" key="6">
    <source>
        <dbReference type="SAM" id="MobiDB-lite"/>
    </source>
</evidence>
<feature type="region of interest" description="Disordered" evidence="6">
    <location>
        <begin position="110"/>
        <end position="138"/>
    </location>
</feature>
<dbReference type="InterPro" id="IPR011659">
    <property type="entry name" value="WD40"/>
</dbReference>
<evidence type="ECO:0000313" key="10">
    <source>
        <dbReference type="Proteomes" id="UP000214646"/>
    </source>
</evidence>
<dbReference type="InterPro" id="IPR013325">
    <property type="entry name" value="RNA_pol_sigma_r2"/>
</dbReference>
<dbReference type="CDD" id="cd06171">
    <property type="entry name" value="Sigma70_r4"/>
    <property type="match status" value="1"/>
</dbReference>
<dbReference type="InterPro" id="IPR011042">
    <property type="entry name" value="6-blade_b-propeller_TolB-like"/>
</dbReference>
<evidence type="ECO:0000259" key="7">
    <source>
        <dbReference type="Pfam" id="PF04542"/>
    </source>
</evidence>